<feature type="compositionally biased region" description="Basic and acidic residues" evidence="1">
    <location>
        <begin position="255"/>
        <end position="272"/>
    </location>
</feature>
<comment type="caution">
    <text evidence="2">The sequence shown here is derived from an EMBL/GenBank/DDBJ whole genome shotgun (WGS) entry which is preliminary data.</text>
</comment>
<feature type="compositionally biased region" description="Pro residues" evidence="1">
    <location>
        <begin position="130"/>
        <end position="147"/>
    </location>
</feature>
<evidence type="ECO:0000313" key="2">
    <source>
        <dbReference type="EMBL" id="KAF2199826.1"/>
    </source>
</evidence>
<feature type="region of interest" description="Disordered" evidence="1">
    <location>
        <begin position="121"/>
        <end position="168"/>
    </location>
</feature>
<accession>A0A9P4JKH6</accession>
<protein>
    <submittedName>
        <fullName evidence="2">Uncharacterized protein</fullName>
    </submittedName>
</protein>
<feature type="compositionally biased region" description="Basic and acidic residues" evidence="1">
    <location>
        <begin position="236"/>
        <end position="245"/>
    </location>
</feature>
<sequence length="319" mass="34370">MPIPVFKKNGQMSGNPNRVPGAAVAAKALAQPSNNAPVAMELEKLRSTASLPEQSSSSLASIVTVPTALSKRGPGKHNSALIRYQPYLPRRAPFGFPFPAGPAPFPWVAIPGPIRSFSALNLSRDSKSPSPSPEPESPRPPATPPNTPVNTSDDEEAAEASASPRLKSFAELKNAHPDPLRSQPSMNFTSFKSEVNQAFCKIDGIEGKMLGRNSKIEDHHPITTTVTELNDPEDDVSVRSEHTDSIRTIVNDDGNQDKPADESTDVSNRDKSMNWAPHPIAATDTTLAGSNLRFNEPAPRPESPSLMPKRTALRALFCF</sequence>
<organism evidence="2 3">
    <name type="scientific">Delitschia confertaspora ATCC 74209</name>
    <dbReference type="NCBI Taxonomy" id="1513339"/>
    <lineage>
        <taxon>Eukaryota</taxon>
        <taxon>Fungi</taxon>
        <taxon>Dikarya</taxon>
        <taxon>Ascomycota</taxon>
        <taxon>Pezizomycotina</taxon>
        <taxon>Dothideomycetes</taxon>
        <taxon>Pleosporomycetidae</taxon>
        <taxon>Pleosporales</taxon>
        <taxon>Delitschiaceae</taxon>
        <taxon>Delitschia</taxon>
    </lineage>
</organism>
<keyword evidence="3" id="KW-1185">Reference proteome</keyword>
<dbReference type="EMBL" id="ML994053">
    <property type="protein sequence ID" value="KAF2199826.1"/>
    <property type="molecule type" value="Genomic_DNA"/>
</dbReference>
<feature type="region of interest" description="Disordered" evidence="1">
    <location>
        <begin position="219"/>
        <end position="307"/>
    </location>
</feature>
<evidence type="ECO:0000256" key="1">
    <source>
        <dbReference type="SAM" id="MobiDB-lite"/>
    </source>
</evidence>
<gene>
    <name evidence="2" type="ORF">GQ43DRAFT_464491</name>
</gene>
<dbReference type="AlphaFoldDB" id="A0A9P4JKH6"/>
<proteinExistence type="predicted"/>
<evidence type="ECO:0000313" key="3">
    <source>
        <dbReference type="Proteomes" id="UP000799536"/>
    </source>
</evidence>
<dbReference type="Proteomes" id="UP000799536">
    <property type="component" value="Unassembled WGS sequence"/>
</dbReference>
<feature type="compositionally biased region" description="Polar residues" evidence="1">
    <location>
        <begin position="283"/>
        <end position="293"/>
    </location>
</feature>
<name>A0A9P4JKH6_9PLEO</name>
<reference evidence="2" key="1">
    <citation type="journal article" date="2020" name="Stud. Mycol.">
        <title>101 Dothideomycetes genomes: a test case for predicting lifestyles and emergence of pathogens.</title>
        <authorList>
            <person name="Haridas S."/>
            <person name="Albert R."/>
            <person name="Binder M."/>
            <person name="Bloem J."/>
            <person name="Labutti K."/>
            <person name="Salamov A."/>
            <person name="Andreopoulos B."/>
            <person name="Baker S."/>
            <person name="Barry K."/>
            <person name="Bills G."/>
            <person name="Bluhm B."/>
            <person name="Cannon C."/>
            <person name="Castanera R."/>
            <person name="Culley D."/>
            <person name="Daum C."/>
            <person name="Ezra D."/>
            <person name="Gonzalez J."/>
            <person name="Henrissat B."/>
            <person name="Kuo A."/>
            <person name="Liang C."/>
            <person name="Lipzen A."/>
            <person name="Lutzoni F."/>
            <person name="Magnuson J."/>
            <person name="Mondo S."/>
            <person name="Nolan M."/>
            <person name="Ohm R."/>
            <person name="Pangilinan J."/>
            <person name="Park H.-J."/>
            <person name="Ramirez L."/>
            <person name="Alfaro M."/>
            <person name="Sun H."/>
            <person name="Tritt A."/>
            <person name="Yoshinaga Y."/>
            <person name="Zwiers L.-H."/>
            <person name="Turgeon B."/>
            <person name="Goodwin S."/>
            <person name="Spatafora J."/>
            <person name="Crous P."/>
            <person name="Grigoriev I."/>
        </authorList>
    </citation>
    <scope>NUCLEOTIDE SEQUENCE</scope>
    <source>
        <strain evidence="2">ATCC 74209</strain>
    </source>
</reference>